<dbReference type="GO" id="GO:0016579">
    <property type="term" value="P:protein deubiquitination"/>
    <property type="evidence" value="ECO:0007669"/>
    <property type="project" value="InterPro"/>
</dbReference>
<dbReference type="EC" id="3.4.19.12" evidence="6"/>
<feature type="region of interest" description="Disordered" evidence="7">
    <location>
        <begin position="369"/>
        <end position="389"/>
    </location>
</feature>
<reference evidence="10" key="1">
    <citation type="journal article" date="2020" name="Fungal Divers.">
        <title>Resolving the Mortierellaceae phylogeny through synthesis of multi-gene phylogenetics and phylogenomics.</title>
        <authorList>
            <person name="Vandepol N."/>
            <person name="Liber J."/>
            <person name="Desiro A."/>
            <person name="Na H."/>
            <person name="Kennedy M."/>
            <person name="Barry K."/>
            <person name="Grigoriev I.V."/>
            <person name="Miller A.N."/>
            <person name="O'Donnell K."/>
            <person name="Stajich J.E."/>
            <person name="Bonito G."/>
        </authorList>
    </citation>
    <scope>NUCLEOTIDE SEQUENCE</scope>
    <source>
        <strain evidence="10">REB-010B</strain>
    </source>
</reference>
<feature type="compositionally biased region" description="Basic and acidic residues" evidence="7">
    <location>
        <begin position="369"/>
        <end position="378"/>
    </location>
</feature>
<dbReference type="GO" id="GO:0070628">
    <property type="term" value="F:proteasome binding"/>
    <property type="evidence" value="ECO:0007669"/>
    <property type="project" value="TreeGrafter"/>
</dbReference>
<dbReference type="InterPro" id="IPR001394">
    <property type="entry name" value="Peptidase_C19_UCH"/>
</dbReference>
<evidence type="ECO:0000259" key="8">
    <source>
        <dbReference type="PROSITE" id="PS50053"/>
    </source>
</evidence>
<feature type="domain" description="USP" evidence="9">
    <location>
        <begin position="104"/>
        <end position="485"/>
    </location>
</feature>
<dbReference type="Gene3D" id="3.10.20.90">
    <property type="entry name" value="Phosphatidylinositol 3-kinase Catalytic Subunit, Chain A, domain 1"/>
    <property type="match status" value="1"/>
</dbReference>
<dbReference type="InterPro" id="IPR000626">
    <property type="entry name" value="Ubiquitin-like_dom"/>
</dbReference>
<evidence type="ECO:0000256" key="2">
    <source>
        <dbReference type="ARBA" id="ARBA00022670"/>
    </source>
</evidence>
<dbReference type="InterPro" id="IPR029071">
    <property type="entry name" value="Ubiquitin-like_domsf"/>
</dbReference>
<dbReference type="EMBL" id="JAAAIP010000013">
    <property type="protein sequence ID" value="KAG0329629.1"/>
    <property type="molecule type" value="Genomic_DNA"/>
</dbReference>
<name>A0A9P6RUA6_9FUNG</name>
<dbReference type="CDD" id="cd16104">
    <property type="entry name" value="Ubl_USP14_like"/>
    <property type="match status" value="1"/>
</dbReference>
<dbReference type="SUPFAM" id="SSF54001">
    <property type="entry name" value="Cysteine proteinases"/>
    <property type="match status" value="1"/>
</dbReference>
<dbReference type="InterPro" id="IPR044635">
    <property type="entry name" value="UBP14-like"/>
</dbReference>
<dbReference type="PANTHER" id="PTHR43982">
    <property type="entry name" value="UBIQUITIN CARBOXYL-TERMINAL HYDROLASE"/>
    <property type="match status" value="1"/>
</dbReference>
<comment type="caution">
    <text evidence="10">The sequence shown here is derived from an EMBL/GenBank/DDBJ whole genome shotgun (WGS) entry which is preliminary data.</text>
</comment>
<dbReference type="InterPro" id="IPR038765">
    <property type="entry name" value="Papain-like_cys_pep_sf"/>
</dbReference>
<dbReference type="Pfam" id="PF00443">
    <property type="entry name" value="UCH"/>
    <property type="match status" value="1"/>
</dbReference>
<evidence type="ECO:0000313" key="10">
    <source>
        <dbReference type="EMBL" id="KAG0329629.1"/>
    </source>
</evidence>
<dbReference type="CDD" id="cd02657">
    <property type="entry name" value="Peptidase_C19A"/>
    <property type="match status" value="1"/>
</dbReference>
<dbReference type="InterPro" id="IPR018200">
    <property type="entry name" value="USP_CS"/>
</dbReference>
<sequence length="502" mass="56161">MPPVNTIKVNVKWSGKKFDDIELNLDEPGLVFKAQLFALSGVEPDRQKIIAKGGMLKDDTDMSKLGLKSMMGTAGELPKAPEKKILFAEDMTEATLNKAMDIPVGLTNLGNTCYMNATLQCLRVVPELIEDLQKYSGGTDNLDSGSNMTASLRDLYRQLNASGHGVMPVVFLSYLRKAFPQFSQQGRDGIWMQQDAEECWSQLITTLKSKLPSHSEGQQNVVTQYMQGEFTTTLKCEEAPEEQAIITKEPFAKLDCHISSTVNYLHNGILESLDQKIEKNSPTLGRSAVYSKSQRISRLPAYLTVNFVRFFWKPTEQVKAKILRKVKFPFELDASQFCTTELQDKLSNTKVKLRELDNAETALKRRKRLDKEAGRVETDDNSGEVSEEQKTVEAAQVALEESLDPELVKDVGSNPSGQYELAAVLTHIGRTADSGHYIGWAKKGDTDEWYKYDDDKVSPVSKDDILKLDGGGDFHVAYLALYRARSFKVKKNKAAKIESMEV</sequence>
<evidence type="ECO:0000313" key="11">
    <source>
        <dbReference type="Proteomes" id="UP000738325"/>
    </source>
</evidence>
<evidence type="ECO:0000256" key="3">
    <source>
        <dbReference type="ARBA" id="ARBA00022786"/>
    </source>
</evidence>
<dbReference type="PROSITE" id="PS50053">
    <property type="entry name" value="UBIQUITIN_2"/>
    <property type="match status" value="1"/>
</dbReference>
<dbReference type="GO" id="GO:0004843">
    <property type="term" value="F:cysteine-type deubiquitinase activity"/>
    <property type="evidence" value="ECO:0007669"/>
    <property type="project" value="UniProtKB-UniRule"/>
</dbReference>
<dbReference type="PROSITE" id="PS50235">
    <property type="entry name" value="USP_3"/>
    <property type="match status" value="1"/>
</dbReference>
<dbReference type="PROSITE" id="PS00972">
    <property type="entry name" value="USP_1"/>
    <property type="match status" value="1"/>
</dbReference>
<keyword evidence="3 6" id="KW-0833">Ubl conjugation pathway</keyword>
<keyword evidence="4 6" id="KW-0378">Hydrolase</keyword>
<dbReference type="AlphaFoldDB" id="A0A9P6RUA6"/>
<evidence type="ECO:0000259" key="9">
    <source>
        <dbReference type="PROSITE" id="PS50235"/>
    </source>
</evidence>
<keyword evidence="11" id="KW-1185">Reference proteome</keyword>
<dbReference type="GO" id="GO:0061136">
    <property type="term" value="P:regulation of proteasomal protein catabolic process"/>
    <property type="evidence" value="ECO:0007669"/>
    <property type="project" value="TreeGrafter"/>
</dbReference>
<dbReference type="InterPro" id="IPR028889">
    <property type="entry name" value="USP"/>
</dbReference>
<comment type="catalytic activity">
    <reaction evidence="1 6">
        <text>Thiol-dependent hydrolysis of ester, thioester, amide, peptide and isopeptide bonds formed by the C-terminal Gly of ubiquitin (a 76-residue protein attached to proteins as an intracellular targeting signal).</text>
        <dbReference type="EC" id="3.4.19.12"/>
    </reaction>
</comment>
<accession>A0A9P6RUA6</accession>
<keyword evidence="2 6" id="KW-0645">Protease</keyword>
<dbReference type="Gene3D" id="3.90.70.10">
    <property type="entry name" value="Cysteine proteinases"/>
    <property type="match status" value="1"/>
</dbReference>
<dbReference type="OrthoDB" id="333239at2759"/>
<evidence type="ECO:0000256" key="6">
    <source>
        <dbReference type="RuleBase" id="RU366025"/>
    </source>
</evidence>
<dbReference type="GO" id="GO:0043161">
    <property type="term" value="P:proteasome-mediated ubiquitin-dependent protein catabolic process"/>
    <property type="evidence" value="ECO:0007669"/>
    <property type="project" value="InterPro"/>
</dbReference>
<dbReference type="SMART" id="SM00213">
    <property type="entry name" value="UBQ"/>
    <property type="match status" value="1"/>
</dbReference>
<organism evidence="10 11">
    <name type="scientific">Dissophora globulifera</name>
    <dbReference type="NCBI Taxonomy" id="979702"/>
    <lineage>
        <taxon>Eukaryota</taxon>
        <taxon>Fungi</taxon>
        <taxon>Fungi incertae sedis</taxon>
        <taxon>Mucoromycota</taxon>
        <taxon>Mortierellomycotina</taxon>
        <taxon>Mortierellomycetes</taxon>
        <taxon>Mortierellales</taxon>
        <taxon>Mortierellaceae</taxon>
        <taxon>Dissophora</taxon>
    </lineage>
</organism>
<evidence type="ECO:0000256" key="4">
    <source>
        <dbReference type="ARBA" id="ARBA00022801"/>
    </source>
</evidence>
<proteinExistence type="inferred from homology"/>
<feature type="domain" description="Ubiquitin-like" evidence="8">
    <location>
        <begin position="7"/>
        <end position="69"/>
    </location>
</feature>
<evidence type="ECO:0000256" key="7">
    <source>
        <dbReference type="SAM" id="MobiDB-lite"/>
    </source>
</evidence>
<dbReference type="PROSITE" id="PS00973">
    <property type="entry name" value="USP_2"/>
    <property type="match status" value="1"/>
</dbReference>
<evidence type="ECO:0000256" key="5">
    <source>
        <dbReference type="ARBA" id="ARBA00022807"/>
    </source>
</evidence>
<dbReference type="PANTHER" id="PTHR43982:SF1">
    <property type="entry name" value="UBIQUITIN CARBOXYL-TERMINAL HYDROLASE 14"/>
    <property type="match status" value="1"/>
</dbReference>
<dbReference type="Pfam" id="PF00240">
    <property type="entry name" value="ubiquitin"/>
    <property type="match status" value="1"/>
</dbReference>
<evidence type="ECO:0000256" key="1">
    <source>
        <dbReference type="ARBA" id="ARBA00000707"/>
    </source>
</evidence>
<gene>
    <name evidence="10" type="primary">USP14</name>
    <name evidence="10" type="ORF">BGZ99_001236</name>
</gene>
<dbReference type="Proteomes" id="UP000738325">
    <property type="component" value="Unassembled WGS sequence"/>
</dbReference>
<keyword evidence="5 6" id="KW-0788">Thiol protease</keyword>
<comment type="similarity">
    <text evidence="6">Belongs to the peptidase C19 family.</text>
</comment>
<dbReference type="SUPFAM" id="SSF54236">
    <property type="entry name" value="Ubiquitin-like"/>
    <property type="match status" value="1"/>
</dbReference>
<protein>
    <recommendedName>
        <fullName evidence="6">Ubiquitin carboxyl-terminal hydrolase</fullName>
        <ecNumber evidence="6">3.4.19.12</ecNumber>
    </recommendedName>
</protein>